<protein>
    <submittedName>
        <fullName evidence="1">Uncharacterized protein</fullName>
    </submittedName>
</protein>
<evidence type="ECO:0000313" key="2">
    <source>
        <dbReference type="Proteomes" id="UP000254259"/>
    </source>
</evidence>
<sequence length="48" mass="5307">MHAISPCNFQIGITNFGDACQWLAPLRRDNFLNSHCEDTELPFAAALG</sequence>
<keyword evidence="1" id="KW-0614">Plasmid</keyword>
<name>A0A375D3L1_9BURK</name>
<proteinExistence type="predicted"/>
<gene>
    <name evidence="1" type="ORF">CBM2636_MP21318</name>
</gene>
<organism evidence="1 2">
    <name type="scientific">Cupriavidus taiwanensis</name>
    <dbReference type="NCBI Taxonomy" id="164546"/>
    <lineage>
        <taxon>Bacteria</taxon>
        <taxon>Pseudomonadati</taxon>
        <taxon>Pseudomonadota</taxon>
        <taxon>Betaproteobacteria</taxon>
        <taxon>Burkholderiales</taxon>
        <taxon>Burkholderiaceae</taxon>
        <taxon>Cupriavidus</taxon>
    </lineage>
</organism>
<dbReference type="AlphaFoldDB" id="A0A375D3L1"/>
<reference evidence="1 2" key="1">
    <citation type="submission" date="2018-01" db="EMBL/GenBank/DDBJ databases">
        <authorList>
            <person name="Clerissi C."/>
        </authorList>
    </citation>
    <scope>NUCLEOTIDE SEQUENCE [LARGE SCALE GENOMIC DNA]</scope>
    <source>
        <strain evidence="1">Cupriavidus taiwanensis SWF 66322</strain>
        <plasmid evidence="2">cbm2636_mp</plasmid>
    </source>
</reference>
<evidence type="ECO:0000313" key="1">
    <source>
        <dbReference type="EMBL" id="SPD68468.1"/>
    </source>
</evidence>
<dbReference type="EMBL" id="LT984814">
    <property type="protein sequence ID" value="SPD68468.1"/>
    <property type="molecule type" value="Genomic_DNA"/>
</dbReference>
<dbReference type="Proteomes" id="UP000254259">
    <property type="component" value="Plasmid CBM2636_mp"/>
</dbReference>
<accession>A0A375D3L1</accession>
<geneLocation type="plasmid" evidence="2">
    <name>cbm2636_mp</name>
</geneLocation>